<comment type="similarity">
    <text evidence="1">Belongs to the NAD(P)-dependent epimerase/dehydratase family.</text>
</comment>
<keyword evidence="4" id="KW-1185">Reference proteome</keyword>
<dbReference type="Proteomes" id="UP000326903">
    <property type="component" value="Unassembled WGS sequence"/>
</dbReference>
<feature type="domain" description="NAD-dependent epimerase/dehydratase" evidence="2">
    <location>
        <begin position="3"/>
        <end position="226"/>
    </location>
</feature>
<proteinExistence type="inferred from homology"/>
<reference evidence="3 4" key="1">
    <citation type="submission" date="2019-09" db="EMBL/GenBank/DDBJ databases">
        <title>Draft genome sequence of Ginsengibacter sp. BR5-29.</title>
        <authorList>
            <person name="Im W.-T."/>
        </authorList>
    </citation>
    <scope>NUCLEOTIDE SEQUENCE [LARGE SCALE GENOMIC DNA]</scope>
    <source>
        <strain evidence="3 4">BR5-29</strain>
    </source>
</reference>
<name>A0A5J5IIZ4_9BACT</name>
<evidence type="ECO:0000313" key="4">
    <source>
        <dbReference type="Proteomes" id="UP000326903"/>
    </source>
</evidence>
<dbReference type="Gene3D" id="3.40.50.720">
    <property type="entry name" value="NAD(P)-binding Rossmann-like Domain"/>
    <property type="match status" value="1"/>
</dbReference>
<dbReference type="RefSeq" id="WP_150413104.1">
    <property type="nucleotide sequence ID" value="NZ_VYQF01000001.1"/>
</dbReference>
<evidence type="ECO:0000259" key="2">
    <source>
        <dbReference type="Pfam" id="PF01370"/>
    </source>
</evidence>
<evidence type="ECO:0000313" key="3">
    <source>
        <dbReference type="EMBL" id="KAA9041015.1"/>
    </source>
</evidence>
<organism evidence="3 4">
    <name type="scientific">Ginsengibacter hankyongi</name>
    <dbReference type="NCBI Taxonomy" id="2607284"/>
    <lineage>
        <taxon>Bacteria</taxon>
        <taxon>Pseudomonadati</taxon>
        <taxon>Bacteroidota</taxon>
        <taxon>Chitinophagia</taxon>
        <taxon>Chitinophagales</taxon>
        <taxon>Chitinophagaceae</taxon>
        <taxon>Ginsengibacter</taxon>
    </lineage>
</organism>
<dbReference type="InterPro" id="IPR036291">
    <property type="entry name" value="NAD(P)-bd_dom_sf"/>
</dbReference>
<dbReference type="AlphaFoldDB" id="A0A5J5IIZ4"/>
<dbReference type="Pfam" id="PF01370">
    <property type="entry name" value="Epimerase"/>
    <property type="match status" value="1"/>
</dbReference>
<comment type="caution">
    <text evidence="3">The sequence shown here is derived from an EMBL/GenBank/DDBJ whole genome shotgun (WGS) entry which is preliminary data.</text>
</comment>
<accession>A0A5J5IIZ4</accession>
<protein>
    <submittedName>
        <fullName evidence="3">NAD(P)-dependent oxidoreductase</fullName>
    </submittedName>
</protein>
<dbReference type="EMBL" id="VYQF01000001">
    <property type="protein sequence ID" value="KAA9041015.1"/>
    <property type="molecule type" value="Genomic_DNA"/>
</dbReference>
<dbReference type="SUPFAM" id="SSF51735">
    <property type="entry name" value="NAD(P)-binding Rossmann-fold domains"/>
    <property type="match status" value="1"/>
</dbReference>
<sequence>MKILVTGAMGFVGRHVINELLKYNHQVIAATRKVDLKSNGDKLEYTFLDIDNPDLTQNYFAQLGSPDLLIHLAWQGLPNYKSLFHFEDNLMAHYSFLKNMVMNGLNNVVVTGTCFEYGMREGCLSEDMIPDPQNAYALAKDTLRKFLFELKKKYPFDCKWIRLFYMYGEGQNPSSLLSQLQTALQKGDKEFNMSGGEQERDYLPVEKVAEYIVSIALQNTISGIINCCSGKPMKVKQLVENYLKDNKQEIKLNLGYYPYTDYEAMSFWGDDAKLKKIINERSYPGI</sequence>
<gene>
    <name evidence="3" type="ORF">FW778_02960</name>
</gene>
<dbReference type="InterPro" id="IPR001509">
    <property type="entry name" value="Epimerase_deHydtase"/>
</dbReference>
<evidence type="ECO:0000256" key="1">
    <source>
        <dbReference type="ARBA" id="ARBA00007637"/>
    </source>
</evidence>
<dbReference type="PANTHER" id="PTHR43000">
    <property type="entry name" value="DTDP-D-GLUCOSE 4,6-DEHYDRATASE-RELATED"/>
    <property type="match status" value="1"/>
</dbReference>